<keyword evidence="1" id="KW-0472">Membrane</keyword>
<feature type="transmembrane region" description="Helical" evidence="1">
    <location>
        <begin position="333"/>
        <end position="355"/>
    </location>
</feature>
<feature type="transmembrane region" description="Helical" evidence="1">
    <location>
        <begin position="58"/>
        <end position="76"/>
    </location>
</feature>
<comment type="caution">
    <text evidence="2">The sequence shown here is derived from an EMBL/GenBank/DDBJ whole genome shotgun (WGS) entry which is preliminary data.</text>
</comment>
<dbReference type="EMBL" id="SULG01000010">
    <property type="protein sequence ID" value="TLD42966.1"/>
    <property type="molecule type" value="Genomic_DNA"/>
</dbReference>
<feature type="transmembrane region" description="Helical" evidence="1">
    <location>
        <begin position="9"/>
        <end position="27"/>
    </location>
</feature>
<feature type="transmembrane region" description="Helical" evidence="1">
    <location>
        <begin position="33"/>
        <end position="51"/>
    </location>
</feature>
<accession>A0A533QDY6</accession>
<gene>
    <name evidence="2" type="ORF">JETT_0754</name>
</gene>
<protein>
    <submittedName>
        <fullName evidence="2">Uncharacterized protein</fullName>
    </submittedName>
</protein>
<feature type="transmembrane region" description="Helical" evidence="1">
    <location>
        <begin position="231"/>
        <end position="252"/>
    </location>
</feature>
<proteinExistence type="predicted"/>
<sequence>MNVFSQKQYTTVGILTILSFAMLPLYLFSSGGFQLVDVMIVLLSLAIFMAINTNEVQVGGYLISPFIPFISWSIIINSYYSMYSISEGGYFLSTIQLIFGFYILFLFSIVFNRILSDPRGVKYLYWSLLAACITPWLLEAKRGSIRNALSFNNPNQLAYYSILILSMLLLINSVDTEIRNKGKMRWILTFAILIFSNIFVIVSASRAGFVIVILLDIYFFYTLLRQHTKLFLFSVFMIVPLLMVAVQSKVILNKKPSNDMAEVNHIQTINKRFNKNDIIESLSKRAFGHIEDKNDFSIIFGGGANKGHLGVAKVESMLMLEAHNMIMEIFDSYGIIGVVLFLGGSVFFVARLGGFPYKWFFFSTLLLYNISHNGIRFRCMWVAIALISVAALASRRRQSSKCYQLSELQAANRYCRS</sequence>
<reference evidence="2 3" key="1">
    <citation type="submission" date="2019-04" db="EMBL/GenBank/DDBJ databases">
        <title>Genome of a novel bacterium Candidatus Jettenia ecosi reconstructed from metagenome of an anammox bioreactor.</title>
        <authorList>
            <person name="Mardanov A.V."/>
            <person name="Beletsky A.V."/>
            <person name="Ravin N.V."/>
            <person name="Botchkova E.A."/>
            <person name="Litti Y.V."/>
            <person name="Nozhevnikova A.N."/>
        </authorList>
    </citation>
    <scope>NUCLEOTIDE SEQUENCE [LARGE SCALE GENOMIC DNA]</scope>
    <source>
        <strain evidence="2">J2</strain>
    </source>
</reference>
<evidence type="ECO:0000313" key="2">
    <source>
        <dbReference type="EMBL" id="TLD42966.1"/>
    </source>
</evidence>
<name>A0A533QDY6_9BACT</name>
<keyword evidence="1" id="KW-0812">Transmembrane</keyword>
<keyword evidence="1" id="KW-1133">Transmembrane helix</keyword>
<evidence type="ECO:0000313" key="3">
    <source>
        <dbReference type="Proteomes" id="UP000319783"/>
    </source>
</evidence>
<dbReference type="Proteomes" id="UP000319783">
    <property type="component" value="Unassembled WGS sequence"/>
</dbReference>
<evidence type="ECO:0000256" key="1">
    <source>
        <dbReference type="SAM" id="Phobius"/>
    </source>
</evidence>
<organism evidence="2 3">
    <name type="scientific">Candidatus Jettenia ecosi</name>
    <dbReference type="NCBI Taxonomy" id="2494326"/>
    <lineage>
        <taxon>Bacteria</taxon>
        <taxon>Pseudomonadati</taxon>
        <taxon>Planctomycetota</taxon>
        <taxon>Candidatus Brocadiia</taxon>
        <taxon>Candidatus Brocadiales</taxon>
        <taxon>Candidatus Brocadiaceae</taxon>
        <taxon>Candidatus Jettenia</taxon>
    </lineage>
</organism>
<feature type="transmembrane region" description="Helical" evidence="1">
    <location>
        <begin position="186"/>
        <end position="219"/>
    </location>
</feature>
<feature type="transmembrane region" description="Helical" evidence="1">
    <location>
        <begin position="123"/>
        <end position="138"/>
    </location>
</feature>
<feature type="transmembrane region" description="Helical" evidence="1">
    <location>
        <begin position="88"/>
        <end position="111"/>
    </location>
</feature>
<dbReference type="AlphaFoldDB" id="A0A533QDY6"/>
<feature type="transmembrane region" description="Helical" evidence="1">
    <location>
        <begin position="158"/>
        <end position="174"/>
    </location>
</feature>
<feature type="transmembrane region" description="Helical" evidence="1">
    <location>
        <begin position="375"/>
        <end position="393"/>
    </location>
</feature>